<reference evidence="1" key="2">
    <citation type="journal article" date="2015" name="Fish Shellfish Immunol.">
        <title>Early steps in the European eel (Anguilla anguilla)-Vibrio vulnificus interaction in the gills: Role of the RtxA13 toxin.</title>
        <authorList>
            <person name="Callol A."/>
            <person name="Pajuelo D."/>
            <person name="Ebbesson L."/>
            <person name="Teles M."/>
            <person name="MacKenzie S."/>
            <person name="Amaro C."/>
        </authorList>
    </citation>
    <scope>NUCLEOTIDE SEQUENCE</scope>
</reference>
<reference evidence="1" key="1">
    <citation type="submission" date="2014-11" db="EMBL/GenBank/DDBJ databases">
        <authorList>
            <person name="Amaro Gonzalez C."/>
        </authorList>
    </citation>
    <scope>NUCLEOTIDE SEQUENCE</scope>
</reference>
<dbReference type="AlphaFoldDB" id="A0A0E9V9V7"/>
<accession>A0A0E9V9V7</accession>
<protein>
    <submittedName>
        <fullName evidence="1">Uncharacterized protein</fullName>
    </submittedName>
</protein>
<sequence length="40" mass="4633">MVDLRYLWCYFASTGPGVLVNVNGIMNSRRYRDILAKKPD</sequence>
<proteinExistence type="predicted"/>
<organism evidence="1">
    <name type="scientific">Anguilla anguilla</name>
    <name type="common">European freshwater eel</name>
    <name type="synonym">Muraena anguilla</name>
    <dbReference type="NCBI Taxonomy" id="7936"/>
    <lineage>
        <taxon>Eukaryota</taxon>
        <taxon>Metazoa</taxon>
        <taxon>Chordata</taxon>
        <taxon>Craniata</taxon>
        <taxon>Vertebrata</taxon>
        <taxon>Euteleostomi</taxon>
        <taxon>Actinopterygii</taxon>
        <taxon>Neopterygii</taxon>
        <taxon>Teleostei</taxon>
        <taxon>Anguilliformes</taxon>
        <taxon>Anguillidae</taxon>
        <taxon>Anguilla</taxon>
    </lineage>
</organism>
<name>A0A0E9V9V7_ANGAN</name>
<dbReference type="EMBL" id="GBXM01033750">
    <property type="protein sequence ID" value="JAH74827.1"/>
    <property type="molecule type" value="Transcribed_RNA"/>
</dbReference>
<evidence type="ECO:0000313" key="1">
    <source>
        <dbReference type="EMBL" id="JAH74827.1"/>
    </source>
</evidence>